<gene>
    <name evidence="1" type="ORF">ACD_4C00251G0002</name>
</gene>
<reference evidence="1" key="1">
    <citation type="journal article" date="2012" name="Science">
        <title>Fermentation, hydrogen, and sulfur metabolism in multiple uncultivated bacterial phyla.</title>
        <authorList>
            <person name="Wrighton K.C."/>
            <person name="Thomas B.C."/>
            <person name="Sharon I."/>
            <person name="Miller C.S."/>
            <person name="Castelle C.J."/>
            <person name="VerBerkmoes N.C."/>
            <person name="Wilkins M.J."/>
            <person name="Hettich R.L."/>
            <person name="Lipton M.S."/>
            <person name="Williams K.H."/>
            <person name="Long P.E."/>
            <person name="Banfield J.F."/>
        </authorList>
    </citation>
    <scope>NUCLEOTIDE SEQUENCE [LARGE SCALE GENOMIC DNA]</scope>
</reference>
<dbReference type="InterPro" id="IPR035437">
    <property type="entry name" value="SNase_OB-fold_sf"/>
</dbReference>
<name>K2FUC9_9BACT</name>
<dbReference type="SUPFAM" id="SSF50199">
    <property type="entry name" value="Staphylococcal nuclease"/>
    <property type="match status" value="1"/>
</dbReference>
<organism evidence="1">
    <name type="scientific">uncultured bacterium</name>
    <name type="common">gcode 4</name>
    <dbReference type="NCBI Taxonomy" id="1234023"/>
    <lineage>
        <taxon>Bacteria</taxon>
        <taxon>environmental samples</taxon>
    </lineage>
</organism>
<sequence>MDWNWEYKYRHCYYNESKSALNSIKNRRFDMIFYWSDLCKDDEKGCRNLVRLSDHITWSDINELLILKGYAFSWTNFSSIPLDLKIKYIKAERRAKESWSWLWWKCETSFNFLAKIDSSIPTKMTK</sequence>
<evidence type="ECO:0000313" key="1">
    <source>
        <dbReference type="EMBL" id="EKE26528.1"/>
    </source>
</evidence>
<dbReference type="EMBL" id="AMFJ01000767">
    <property type="protein sequence ID" value="EKE26528.1"/>
    <property type="molecule type" value="Genomic_DNA"/>
</dbReference>
<proteinExistence type="predicted"/>
<protein>
    <submittedName>
        <fullName evidence="1">Uncharacterized protein</fullName>
    </submittedName>
</protein>
<dbReference type="AlphaFoldDB" id="K2FUC9"/>
<accession>K2FUC9</accession>
<comment type="caution">
    <text evidence="1">The sequence shown here is derived from an EMBL/GenBank/DDBJ whole genome shotgun (WGS) entry which is preliminary data.</text>
</comment>